<dbReference type="EMBL" id="MN739274">
    <property type="protein sequence ID" value="QHS96666.1"/>
    <property type="molecule type" value="Genomic_DNA"/>
</dbReference>
<evidence type="ECO:0000256" key="2">
    <source>
        <dbReference type="SAM" id="Phobius"/>
    </source>
</evidence>
<keyword evidence="2" id="KW-0812">Transmembrane</keyword>
<feature type="transmembrane region" description="Helical" evidence="2">
    <location>
        <begin position="253"/>
        <end position="273"/>
    </location>
</feature>
<feature type="region of interest" description="Disordered" evidence="1">
    <location>
        <begin position="23"/>
        <end position="68"/>
    </location>
</feature>
<dbReference type="AlphaFoldDB" id="A0A6C0BWR2"/>
<name>A0A6C0BWR2_9ZZZZ</name>
<feature type="transmembrane region" description="Helical" evidence="2">
    <location>
        <begin position="340"/>
        <end position="368"/>
    </location>
</feature>
<feature type="transmembrane region" description="Helical" evidence="2">
    <location>
        <begin position="167"/>
        <end position="192"/>
    </location>
</feature>
<keyword evidence="2" id="KW-0472">Membrane</keyword>
<feature type="transmembrane region" description="Helical" evidence="2">
    <location>
        <begin position="212"/>
        <end position="232"/>
    </location>
</feature>
<sequence>MRKTTNSPTLSLLQISDQLETSRSNLSSPISNASQSPHGTQSYNLSTESIRRSQLKRVSTRSEPVRRRSKPINDELELKGCCVPVNLVFSNLCDKLSDHLLLGEQTRKIGISNKQTQPLEEQVSDTEKTEIVLLDPKFGLFSLFLWHVNGQQNKTKHSLNRFFCSHVFSLTFALPLLLFVTQWVLYIALISHEVNTFDGNFCPNKGTMETKLMMFGIGMIYFIRSFFIWDSLTVQSSVQKMNRMDNISAIMDTFQEFLFNILVYGANLILIYLEDDLQNMILNSLAMEFLMSLDNNFEEMYFANVPTAAVNIYDTMYVSRKENRRLVSRKRDQSFFYNSASCVLVLLYKLLILVIFLFPVFCLTVTIAGTYCK</sequence>
<keyword evidence="2" id="KW-1133">Transmembrane helix</keyword>
<evidence type="ECO:0000256" key="1">
    <source>
        <dbReference type="SAM" id="MobiDB-lite"/>
    </source>
</evidence>
<protein>
    <submittedName>
        <fullName evidence="3">Uncharacterized protein</fullName>
    </submittedName>
</protein>
<proteinExistence type="predicted"/>
<evidence type="ECO:0000313" key="3">
    <source>
        <dbReference type="EMBL" id="QHS96666.1"/>
    </source>
</evidence>
<feature type="compositionally biased region" description="Polar residues" evidence="1">
    <location>
        <begin position="23"/>
        <end position="48"/>
    </location>
</feature>
<accession>A0A6C0BWR2</accession>
<reference evidence="3" key="1">
    <citation type="journal article" date="2020" name="Nature">
        <title>Giant virus diversity and host interactions through global metagenomics.</title>
        <authorList>
            <person name="Schulz F."/>
            <person name="Roux S."/>
            <person name="Paez-Espino D."/>
            <person name="Jungbluth S."/>
            <person name="Walsh D.A."/>
            <person name="Denef V.J."/>
            <person name="McMahon K.D."/>
            <person name="Konstantinidis K.T."/>
            <person name="Eloe-Fadrosh E.A."/>
            <person name="Kyrpides N.C."/>
            <person name="Woyke T."/>
        </authorList>
    </citation>
    <scope>NUCLEOTIDE SEQUENCE</scope>
    <source>
        <strain evidence="3">GVMAG-M-3300020166-18</strain>
    </source>
</reference>
<organism evidence="3">
    <name type="scientific">viral metagenome</name>
    <dbReference type="NCBI Taxonomy" id="1070528"/>
    <lineage>
        <taxon>unclassified sequences</taxon>
        <taxon>metagenomes</taxon>
        <taxon>organismal metagenomes</taxon>
    </lineage>
</organism>